<keyword evidence="3" id="KW-1185">Reference proteome</keyword>
<evidence type="ECO:0000256" key="1">
    <source>
        <dbReference type="SAM" id="Phobius"/>
    </source>
</evidence>
<dbReference type="Proteomes" id="UP000255024">
    <property type="component" value="Unassembled WGS sequence"/>
</dbReference>
<reference evidence="2 3" key="1">
    <citation type="submission" date="2018-06" db="EMBL/GenBank/DDBJ databases">
        <authorList>
            <consortium name="Pathogen Informatics"/>
            <person name="Doyle S."/>
        </authorList>
    </citation>
    <scope>NUCLEOTIDE SEQUENCE [LARGE SCALE GENOMIC DNA]</scope>
    <source>
        <strain evidence="2 3">NCTC11179</strain>
    </source>
</reference>
<dbReference type="AlphaFoldDB" id="A0A378RMU4"/>
<keyword evidence="1" id="KW-0472">Membrane</keyword>
<evidence type="ECO:0000313" key="2">
    <source>
        <dbReference type="EMBL" id="STZ28383.1"/>
    </source>
</evidence>
<accession>A0A378RMU4</accession>
<keyword evidence="1" id="KW-1133">Transmembrane helix</keyword>
<name>A0A378RMU4_MYROD</name>
<dbReference type="EMBL" id="UGQL01000001">
    <property type="protein sequence ID" value="STZ28383.1"/>
    <property type="molecule type" value="Genomic_DNA"/>
</dbReference>
<feature type="transmembrane region" description="Helical" evidence="1">
    <location>
        <begin position="12"/>
        <end position="29"/>
    </location>
</feature>
<proteinExistence type="predicted"/>
<gene>
    <name evidence="2" type="ORF">NCTC11179_01927</name>
</gene>
<keyword evidence="1" id="KW-0812">Transmembrane</keyword>
<organism evidence="2 3">
    <name type="scientific">Myroides odoratus</name>
    <name type="common">Flavobacterium odoratum</name>
    <dbReference type="NCBI Taxonomy" id="256"/>
    <lineage>
        <taxon>Bacteria</taxon>
        <taxon>Pseudomonadati</taxon>
        <taxon>Bacteroidota</taxon>
        <taxon>Flavobacteriia</taxon>
        <taxon>Flavobacteriales</taxon>
        <taxon>Flavobacteriaceae</taxon>
        <taxon>Myroides</taxon>
    </lineage>
</organism>
<evidence type="ECO:0000313" key="3">
    <source>
        <dbReference type="Proteomes" id="UP000255024"/>
    </source>
</evidence>
<protein>
    <submittedName>
        <fullName evidence="2">Uncharacterized protein</fullName>
    </submittedName>
</protein>
<sequence>MKPKTKYPSLETALLIALVTAIIVLNYIFS</sequence>